<name>A0A936NCB3_9ACTN</name>
<feature type="region of interest" description="Disordered" evidence="4">
    <location>
        <begin position="225"/>
        <end position="248"/>
    </location>
</feature>
<dbReference type="PANTHER" id="PTHR23026">
    <property type="entry name" value="NADPH NITROREDUCTASE"/>
    <property type="match status" value="1"/>
</dbReference>
<dbReference type="SUPFAM" id="SSF55469">
    <property type="entry name" value="FMN-dependent nitroreductase-like"/>
    <property type="match status" value="1"/>
</dbReference>
<protein>
    <submittedName>
        <fullName evidence="6">Nitroreductase family protein</fullName>
    </submittedName>
</protein>
<dbReference type="InterPro" id="IPR029479">
    <property type="entry name" value="Nitroreductase"/>
</dbReference>
<reference evidence="6 7" key="1">
    <citation type="submission" date="2020-10" db="EMBL/GenBank/DDBJ databases">
        <title>Connecting structure to function with the recovery of over 1000 high-quality activated sludge metagenome-assembled genomes encoding full-length rRNA genes using long-read sequencing.</title>
        <authorList>
            <person name="Singleton C.M."/>
            <person name="Petriglieri F."/>
            <person name="Kristensen J.M."/>
            <person name="Kirkegaard R.H."/>
            <person name="Michaelsen T.Y."/>
            <person name="Andersen M.H."/>
            <person name="Karst S.M."/>
            <person name="Dueholm M.S."/>
            <person name="Nielsen P.H."/>
            <person name="Albertsen M."/>
        </authorList>
    </citation>
    <scope>NUCLEOTIDE SEQUENCE [LARGE SCALE GENOMIC DNA]</scope>
    <source>
        <strain evidence="6">Lyne_18-Q3-R50-59_MAXAC.006</strain>
    </source>
</reference>
<proteinExistence type="predicted"/>
<sequence length="248" mass="27271">MGSSDEAGPAGVEPVERVGLLHGLATTRAIRRYRDEPVDDDDLAAIMWHATRAPSGSNRQPFRFVVLCDGPRAIKAKTLLGESFRTLWAEKRRRDGYDAGSGSRDDSPKARMATTMEHFVDHFESTPVVVLACLIRHRDPTPTEGASVYPACQNLLLAARALGYGGVMTMWHAYVEDELRALLDIPVEVAISATLTLGRPAGHHGPVRRRPVEELVFDDGWAQPAAWAHDPPGTRFTQAGPPHQDRPR</sequence>
<comment type="caution">
    <text evidence="6">The sequence shown here is derived from an EMBL/GenBank/DDBJ whole genome shotgun (WGS) entry which is preliminary data.</text>
</comment>
<evidence type="ECO:0000256" key="2">
    <source>
        <dbReference type="ARBA" id="ARBA00022643"/>
    </source>
</evidence>
<evidence type="ECO:0000256" key="3">
    <source>
        <dbReference type="ARBA" id="ARBA00023002"/>
    </source>
</evidence>
<evidence type="ECO:0000313" key="6">
    <source>
        <dbReference type="EMBL" id="MBK9297663.1"/>
    </source>
</evidence>
<gene>
    <name evidence="6" type="ORF">IPN02_12690</name>
</gene>
<dbReference type="EMBL" id="JADJZA010000007">
    <property type="protein sequence ID" value="MBK9297663.1"/>
    <property type="molecule type" value="Genomic_DNA"/>
</dbReference>
<dbReference type="Gene3D" id="3.40.109.10">
    <property type="entry name" value="NADH Oxidase"/>
    <property type="match status" value="1"/>
</dbReference>
<evidence type="ECO:0000256" key="4">
    <source>
        <dbReference type="SAM" id="MobiDB-lite"/>
    </source>
</evidence>
<dbReference type="CDD" id="cd02062">
    <property type="entry name" value="Nitro_FMN_reductase"/>
    <property type="match status" value="1"/>
</dbReference>
<dbReference type="InterPro" id="IPR000415">
    <property type="entry name" value="Nitroreductase-like"/>
</dbReference>
<dbReference type="Proteomes" id="UP000727993">
    <property type="component" value="Unassembled WGS sequence"/>
</dbReference>
<keyword evidence="3" id="KW-0560">Oxidoreductase</keyword>
<dbReference type="PANTHER" id="PTHR23026:SF90">
    <property type="entry name" value="IODOTYROSINE DEIODINASE 1"/>
    <property type="match status" value="1"/>
</dbReference>
<dbReference type="InterPro" id="IPR050627">
    <property type="entry name" value="Nitroreductase/BluB"/>
</dbReference>
<evidence type="ECO:0000313" key="7">
    <source>
        <dbReference type="Proteomes" id="UP000727993"/>
    </source>
</evidence>
<keyword evidence="2" id="KW-0288">FMN</keyword>
<accession>A0A936NCB3</accession>
<evidence type="ECO:0000256" key="1">
    <source>
        <dbReference type="ARBA" id="ARBA00022630"/>
    </source>
</evidence>
<dbReference type="AlphaFoldDB" id="A0A936NCB3"/>
<dbReference type="GO" id="GO:0016491">
    <property type="term" value="F:oxidoreductase activity"/>
    <property type="evidence" value="ECO:0007669"/>
    <property type="project" value="UniProtKB-KW"/>
</dbReference>
<evidence type="ECO:0000259" key="5">
    <source>
        <dbReference type="Pfam" id="PF00881"/>
    </source>
</evidence>
<feature type="domain" description="Nitroreductase" evidence="5">
    <location>
        <begin position="26"/>
        <end position="198"/>
    </location>
</feature>
<organism evidence="6 7">
    <name type="scientific">Candidatus Neomicrothrix subdominans</name>
    <dbReference type="NCBI Taxonomy" id="2954438"/>
    <lineage>
        <taxon>Bacteria</taxon>
        <taxon>Bacillati</taxon>
        <taxon>Actinomycetota</taxon>
        <taxon>Acidimicrobiia</taxon>
        <taxon>Acidimicrobiales</taxon>
        <taxon>Microthrixaceae</taxon>
        <taxon>Candidatus Neomicrothrix</taxon>
    </lineage>
</organism>
<keyword evidence="1" id="KW-0285">Flavoprotein</keyword>
<dbReference type="Pfam" id="PF00881">
    <property type="entry name" value="Nitroreductase"/>
    <property type="match status" value="1"/>
</dbReference>